<proteinExistence type="predicted"/>
<accession>A0AAV7J8R6</accession>
<keyword evidence="3" id="KW-1185">Reference proteome</keyword>
<comment type="caution">
    <text evidence="2">The sequence shown here is derived from an EMBL/GenBank/DDBJ whole genome shotgun (WGS) entry which is preliminary data.</text>
</comment>
<sequence length="219" mass="24711">MPCFILKTHDLSSGGPIRCYSTRSYSLLVPAPVDKLGRLGWPPECVLAKTETLAALLPHFRRRHTPEWGVGSRESDSVLHRLVWHAMVWVQDGGFSRVGHGIGWRIEMELLPPPPPPLLTASLPHSLSVSARRGRASGGGFRKRQEGFPSRDYYCPLDARCADALMHRDSLPTSHMVRSCHEYEASPKSISLVLKKGEENKRTKPEREMNLPRERNFIK</sequence>
<dbReference type="AlphaFoldDB" id="A0AAV7J8R6"/>
<evidence type="ECO:0000313" key="2">
    <source>
        <dbReference type="EMBL" id="KAH0568577.1"/>
    </source>
</evidence>
<protein>
    <submittedName>
        <fullName evidence="2">Uncharacterized protein</fullName>
    </submittedName>
</protein>
<organism evidence="2 3">
    <name type="scientific">Cotesia glomerata</name>
    <name type="common">Lepidopteran parasitic wasp</name>
    <name type="synonym">Apanteles glomeratus</name>
    <dbReference type="NCBI Taxonomy" id="32391"/>
    <lineage>
        <taxon>Eukaryota</taxon>
        <taxon>Metazoa</taxon>
        <taxon>Ecdysozoa</taxon>
        <taxon>Arthropoda</taxon>
        <taxon>Hexapoda</taxon>
        <taxon>Insecta</taxon>
        <taxon>Pterygota</taxon>
        <taxon>Neoptera</taxon>
        <taxon>Endopterygota</taxon>
        <taxon>Hymenoptera</taxon>
        <taxon>Apocrita</taxon>
        <taxon>Ichneumonoidea</taxon>
        <taxon>Braconidae</taxon>
        <taxon>Microgastrinae</taxon>
        <taxon>Cotesia</taxon>
    </lineage>
</organism>
<reference evidence="2 3" key="1">
    <citation type="journal article" date="2021" name="J. Hered.">
        <title>A chromosome-level genome assembly of the parasitoid wasp, Cotesia glomerata (Hymenoptera: Braconidae).</title>
        <authorList>
            <person name="Pinto B.J."/>
            <person name="Weis J.J."/>
            <person name="Gamble T."/>
            <person name="Ode P.J."/>
            <person name="Paul R."/>
            <person name="Zaspel J.M."/>
        </authorList>
    </citation>
    <scope>NUCLEOTIDE SEQUENCE [LARGE SCALE GENOMIC DNA]</scope>
    <source>
        <strain evidence="2">CgM1</strain>
    </source>
</reference>
<evidence type="ECO:0000256" key="1">
    <source>
        <dbReference type="SAM" id="MobiDB-lite"/>
    </source>
</evidence>
<name>A0AAV7J8R6_COTGL</name>
<feature type="region of interest" description="Disordered" evidence="1">
    <location>
        <begin position="196"/>
        <end position="219"/>
    </location>
</feature>
<gene>
    <name evidence="2" type="ORF">KQX54_021230</name>
</gene>
<dbReference type="Proteomes" id="UP000826195">
    <property type="component" value="Unassembled WGS sequence"/>
</dbReference>
<dbReference type="EMBL" id="JAHXZJ010000001">
    <property type="protein sequence ID" value="KAH0568577.1"/>
    <property type="molecule type" value="Genomic_DNA"/>
</dbReference>
<evidence type="ECO:0000313" key="3">
    <source>
        <dbReference type="Proteomes" id="UP000826195"/>
    </source>
</evidence>